<feature type="region of interest" description="Disordered" evidence="1">
    <location>
        <begin position="1"/>
        <end position="23"/>
    </location>
</feature>
<protein>
    <submittedName>
        <fullName evidence="2">Uncharacterized protein</fullName>
    </submittedName>
</protein>
<name>A0AAV4SY19_9ARAC</name>
<evidence type="ECO:0000313" key="3">
    <source>
        <dbReference type="Proteomes" id="UP001054837"/>
    </source>
</evidence>
<comment type="caution">
    <text evidence="2">The sequence shown here is derived from an EMBL/GenBank/DDBJ whole genome shotgun (WGS) entry which is preliminary data.</text>
</comment>
<evidence type="ECO:0000313" key="2">
    <source>
        <dbReference type="EMBL" id="GIY38287.1"/>
    </source>
</evidence>
<accession>A0AAV4SY19</accession>
<proteinExistence type="predicted"/>
<reference evidence="2 3" key="1">
    <citation type="submission" date="2021-06" db="EMBL/GenBank/DDBJ databases">
        <title>Caerostris darwini draft genome.</title>
        <authorList>
            <person name="Kono N."/>
            <person name="Arakawa K."/>
        </authorList>
    </citation>
    <scope>NUCLEOTIDE SEQUENCE [LARGE SCALE GENOMIC DNA]</scope>
</reference>
<evidence type="ECO:0000256" key="1">
    <source>
        <dbReference type="SAM" id="MobiDB-lite"/>
    </source>
</evidence>
<keyword evidence="3" id="KW-1185">Reference proteome</keyword>
<dbReference type="AlphaFoldDB" id="A0AAV4SY19"/>
<dbReference type="EMBL" id="BPLQ01008573">
    <property type="protein sequence ID" value="GIY38287.1"/>
    <property type="molecule type" value="Genomic_DNA"/>
</dbReference>
<organism evidence="2 3">
    <name type="scientific">Caerostris darwini</name>
    <dbReference type="NCBI Taxonomy" id="1538125"/>
    <lineage>
        <taxon>Eukaryota</taxon>
        <taxon>Metazoa</taxon>
        <taxon>Ecdysozoa</taxon>
        <taxon>Arthropoda</taxon>
        <taxon>Chelicerata</taxon>
        <taxon>Arachnida</taxon>
        <taxon>Araneae</taxon>
        <taxon>Araneomorphae</taxon>
        <taxon>Entelegynae</taxon>
        <taxon>Araneoidea</taxon>
        <taxon>Araneidae</taxon>
        <taxon>Caerostris</taxon>
    </lineage>
</organism>
<gene>
    <name evidence="2" type="ORF">CDAR_107211</name>
</gene>
<dbReference type="Proteomes" id="UP001054837">
    <property type="component" value="Unassembled WGS sequence"/>
</dbReference>
<sequence length="86" mass="9784">MKNQRRQMINITQQRSRKSQNCPSRNDTYFTLWLTNHAITALQCNLLAPPDRNGARLLLDKAPRTPSLNPLPRFPFLHGAATKGSN</sequence>